<evidence type="ECO:0000313" key="3">
    <source>
        <dbReference type="Proteomes" id="UP001172457"/>
    </source>
</evidence>
<protein>
    <recommendedName>
        <fullName evidence="4">Reverse transcriptase Ty1/copia-type domain-containing protein</fullName>
    </recommendedName>
</protein>
<comment type="caution">
    <text evidence="2">The sequence shown here is derived from an EMBL/GenBank/DDBJ whole genome shotgun (WGS) entry which is preliminary data.</text>
</comment>
<accession>A0AA38WQD9</accession>
<dbReference type="EMBL" id="JARYMX010000002">
    <property type="protein sequence ID" value="KAJ9561455.1"/>
    <property type="molecule type" value="Genomic_DNA"/>
</dbReference>
<name>A0AA38WQD9_9ASTR</name>
<feature type="compositionally biased region" description="Low complexity" evidence="1">
    <location>
        <begin position="35"/>
        <end position="61"/>
    </location>
</feature>
<dbReference type="Proteomes" id="UP001172457">
    <property type="component" value="Chromosome 2"/>
</dbReference>
<keyword evidence="3" id="KW-1185">Reference proteome</keyword>
<reference evidence="2" key="1">
    <citation type="submission" date="2023-03" db="EMBL/GenBank/DDBJ databases">
        <title>Chromosome-scale reference genome and RAD-based genetic map of yellow starthistle (Centaurea solstitialis) reveal putative structural variation and QTLs associated with invader traits.</title>
        <authorList>
            <person name="Reatini B."/>
            <person name="Cang F.A."/>
            <person name="Jiang Q."/>
            <person name="Mckibben M.T.W."/>
            <person name="Barker M.S."/>
            <person name="Rieseberg L.H."/>
            <person name="Dlugosch K.M."/>
        </authorList>
    </citation>
    <scope>NUCLEOTIDE SEQUENCE</scope>
    <source>
        <strain evidence="2">CAN-66</strain>
        <tissue evidence="2">Leaf</tissue>
    </source>
</reference>
<gene>
    <name evidence="2" type="ORF">OSB04_006615</name>
</gene>
<evidence type="ECO:0000313" key="2">
    <source>
        <dbReference type="EMBL" id="KAJ9561455.1"/>
    </source>
</evidence>
<sequence length="290" mass="32074">MTRLTLTNLFPPSLSPIDSYYTLNTDTSSPLSDNGSSPFVSSSQSSDPSGTSSTSSAAPSVHLMTTRSRTGSLKPKQIFNLSVTSDISPIPRSTTQAMYDAHWRAAMDSKMAALLSNQTWDLIPKPTVANIVGSCWLYRHKFDSNGRLERNKGRLAPHAWYQWFAVYLYSLGFLSSKTDSSLFTFHCGSDTIYLLLYVDDIILTASSSILISIIISQLSSYLTRALQYLTFTRSDIAYAVQQVCLFMDDPHLPHFNALKSILKDLKGILCDGLHIKALAVDRLVAYSDAD</sequence>
<feature type="region of interest" description="Disordered" evidence="1">
    <location>
        <begin position="27"/>
        <end position="67"/>
    </location>
</feature>
<dbReference type="PANTHER" id="PTHR11439">
    <property type="entry name" value="GAG-POL-RELATED RETROTRANSPOSON"/>
    <property type="match status" value="1"/>
</dbReference>
<organism evidence="2 3">
    <name type="scientific">Centaurea solstitialis</name>
    <name type="common">yellow star-thistle</name>
    <dbReference type="NCBI Taxonomy" id="347529"/>
    <lineage>
        <taxon>Eukaryota</taxon>
        <taxon>Viridiplantae</taxon>
        <taxon>Streptophyta</taxon>
        <taxon>Embryophyta</taxon>
        <taxon>Tracheophyta</taxon>
        <taxon>Spermatophyta</taxon>
        <taxon>Magnoliopsida</taxon>
        <taxon>eudicotyledons</taxon>
        <taxon>Gunneridae</taxon>
        <taxon>Pentapetalae</taxon>
        <taxon>asterids</taxon>
        <taxon>campanulids</taxon>
        <taxon>Asterales</taxon>
        <taxon>Asteraceae</taxon>
        <taxon>Carduoideae</taxon>
        <taxon>Cardueae</taxon>
        <taxon>Centaureinae</taxon>
        <taxon>Centaurea</taxon>
    </lineage>
</organism>
<dbReference type="PANTHER" id="PTHR11439:SF524">
    <property type="entry name" value="RNA-DIRECTED DNA POLYMERASE, PROTEIN KINASE RLK-PELLE-DLSV FAMILY"/>
    <property type="match status" value="1"/>
</dbReference>
<dbReference type="AlphaFoldDB" id="A0AA38WQD9"/>
<proteinExistence type="predicted"/>
<evidence type="ECO:0008006" key="4">
    <source>
        <dbReference type="Google" id="ProtNLM"/>
    </source>
</evidence>
<evidence type="ECO:0000256" key="1">
    <source>
        <dbReference type="SAM" id="MobiDB-lite"/>
    </source>
</evidence>